<dbReference type="InterPro" id="IPR015943">
    <property type="entry name" value="WD40/YVTN_repeat-like_dom_sf"/>
</dbReference>
<proteinExistence type="predicted"/>
<sequence>MGNRFHDADPADLPGMIQLAAAWFTDGPDRGPDGGAWRVRAAVRAPQVPHLGLASGWECLAMDVVAFQHDGRWLLAQVSQDDDVRVWDPTTATLVRQYPSGSSDAELAATCFPGPDGRPLLATGGWDRVIHVSDPTTGTTVGSWPGHEGPIWKLETILDGPPRVVSWSEEDGTRRTWDAWSGKELAVVPFVRAADDPFPWPVTATVGCPDGRQITVLGDDEGWLTVVCDGTQTARIPVGPRDPVHGVAAWLDEAGRPHVAVATEYELRVVAPDARVREVTDRHTEHVVAVAGTRELLATASHDDTLRVWDVRTGRQVRDPVAVEVGFPGVLLTHGDRFDVAPPRDLSDHPFAEVMVETPEGDRVVATHLSGIVEVRDAATGRRCGEPVRIPDGDTVTAPWVVGFDGGAAVACPDGSVRFLDVVAGAWGRELLPARQRLLEGHEIDEPIEGLDARDGRLVAGWRDGTVAVRDADAEPRFLQLGTHLTTVAALPDGGVTVGLSDGWAIIDLT</sequence>
<dbReference type="PROSITE" id="PS50294">
    <property type="entry name" value="WD_REPEATS_REGION"/>
    <property type="match status" value="1"/>
</dbReference>
<dbReference type="RefSeq" id="WP_124845250.1">
    <property type="nucleotide sequence ID" value="NZ_RQZG01000013.1"/>
</dbReference>
<dbReference type="OrthoDB" id="218695at2"/>
<comment type="caution">
    <text evidence="4">The sequence shown here is derived from an EMBL/GenBank/DDBJ whole genome shotgun (WGS) entry which is preliminary data.</text>
</comment>
<dbReference type="Gene3D" id="2.130.10.10">
    <property type="entry name" value="YVTN repeat-like/Quinoprotein amine dehydrogenase"/>
    <property type="match status" value="2"/>
</dbReference>
<dbReference type="Pfam" id="PF00400">
    <property type="entry name" value="WD40"/>
    <property type="match status" value="2"/>
</dbReference>
<evidence type="ECO:0000313" key="4">
    <source>
        <dbReference type="EMBL" id="RRD04167.1"/>
    </source>
</evidence>
<dbReference type="PROSITE" id="PS00678">
    <property type="entry name" value="WD_REPEATS_1"/>
    <property type="match status" value="1"/>
</dbReference>
<dbReference type="Proteomes" id="UP000280819">
    <property type="component" value="Unassembled WGS sequence"/>
</dbReference>
<reference evidence="4 5" key="1">
    <citation type="submission" date="2018-11" db="EMBL/GenBank/DDBJ databases">
        <title>Genomes From Bacteria Associated with the Canine Oral Cavity: a Test Case for Automated Genome-Based Taxonomic Assignment.</title>
        <authorList>
            <person name="Coil D.A."/>
            <person name="Jospin G."/>
            <person name="Darling A.E."/>
            <person name="Wallis C."/>
            <person name="Davis I.J."/>
            <person name="Harris S."/>
            <person name="Eisen J.A."/>
            <person name="Holcombe L.J."/>
            <person name="O'Flynn C."/>
        </authorList>
    </citation>
    <scope>NUCLEOTIDE SEQUENCE [LARGE SCALE GENOMIC DNA]</scope>
    <source>
        <strain evidence="4 5">OH887_COT-365</strain>
    </source>
</reference>
<dbReference type="EMBL" id="RQZG01000013">
    <property type="protein sequence ID" value="RRD04167.1"/>
    <property type="molecule type" value="Genomic_DNA"/>
</dbReference>
<evidence type="ECO:0000256" key="1">
    <source>
        <dbReference type="ARBA" id="ARBA00022574"/>
    </source>
</evidence>
<organism evidence="4 5">
    <name type="scientific">Arachnia propionica</name>
    <dbReference type="NCBI Taxonomy" id="1750"/>
    <lineage>
        <taxon>Bacteria</taxon>
        <taxon>Bacillati</taxon>
        <taxon>Actinomycetota</taxon>
        <taxon>Actinomycetes</taxon>
        <taxon>Propionibacteriales</taxon>
        <taxon>Propionibacteriaceae</taxon>
        <taxon>Arachnia</taxon>
    </lineage>
</organism>
<feature type="repeat" description="WD" evidence="3">
    <location>
        <begin position="280"/>
        <end position="319"/>
    </location>
</feature>
<dbReference type="AlphaFoldDB" id="A0A3P1T3R4"/>
<keyword evidence="2" id="KW-0677">Repeat</keyword>
<evidence type="ECO:0000313" key="5">
    <source>
        <dbReference type="Proteomes" id="UP000280819"/>
    </source>
</evidence>
<dbReference type="PANTHER" id="PTHR19879:SF9">
    <property type="entry name" value="TRANSCRIPTION INITIATION FACTOR TFIID SUBUNIT 5"/>
    <property type="match status" value="1"/>
</dbReference>
<dbReference type="InterPro" id="IPR019775">
    <property type="entry name" value="WD40_repeat_CS"/>
</dbReference>
<dbReference type="InterPro" id="IPR036322">
    <property type="entry name" value="WD40_repeat_dom_sf"/>
</dbReference>
<dbReference type="PROSITE" id="PS50082">
    <property type="entry name" value="WD_REPEATS_2"/>
    <property type="match status" value="1"/>
</dbReference>
<protein>
    <submittedName>
        <fullName evidence="4">WD40 repeat domain-containing protein</fullName>
    </submittedName>
</protein>
<name>A0A3P1T3R4_9ACTN</name>
<gene>
    <name evidence="4" type="ORF">EII34_11215</name>
</gene>
<keyword evidence="1 3" id="KW-0853">WD repeat</keyword>
<evidence type="ECO:0000256" key="3">
    <source>
        <dbReference type="PROSITE-ProRule" id="PRU00221"/>
    </source>
</evidence>
<evidence type="ECO:0000256" key="2">
    <source>
        <dbReference type="ARBA" id="ARBA00022737"/>
    </source>
</evidence>
<accession>A0A3P1T3R4</accession>
<dbReference type="PANTHER" id="PTHR19879">
    <property type="entry name" value="TRANSCRIPTION INITIATION FACTOR TFIID"/>
    <property type="match status" value="1"/>
</dbReference>
<dbReference type="SUPFAM" id="SSF50978">
    <property type="entry name" value="WD40 repeat-like"/>
    <property type="match status" value="1"/>
</dbReference>
<dbReference type="SMART" id="SM00320">
    <property type="entry name" value="WD40"/>
    <property type="match status" value="4"/>
</dbReference>
<dbReference type="InterPro" id="IPR001680">
    <property type="entry name" value="WD40_rpt"/>
</dbReference>